<name>A0A1I4A998_9PROT</name>
<evidence type="ECO:0000259" key="2">
    <source>
        <dbReference type="Pfam" id="PF21006"/>
    </source>
</evidence>
<gene>
    <name evidence="3" type="ORF">SAMN02745775_103232</name>
</gene>
<dbReference type="InterPro" id="IPR008990">
    <property type="entry name" value="Elect_transpt_acc-like_dom_sf"/>
</dbReference>
<dbReference type="EMBL" id="FOSQ01000003">
    <property type="protein sequence ID" value="SFK52740.1"/>
    <property type="molecule type" value="Genomic_DNA"/>
</dbReference>
<evidence type="ECO:0000313" key="4">
    <source>
        <dbReference type="Proteomes" id="UP000199473"/>
    </source>
</evidence>
<evidence type="ECO:0000313" key="3">
    <source>
        <dbReference type="EMBL" id="SFK52740.1"/>
    </source>
</evidence>
<dbReference type="SUPFAM" id="SSF50090">
    <property type="entry name" value="Electron transport accessory proteins"/>
    <property type="match status" value="1"/>
</dbReference>
<dbReference type="Gene3D" id="1.10.472.20">
    <property type="entry name" value="Nitrile hydratase, beta subunit"/>
    <property type="match status" value="1"/>
</dbReference>
<sequence>MTDEAPPPATHDLGGAPRFRCTAVEPDDEAPPDEFGKRVDALRQILGRSGLMTVDEMRRCIEAIPEPEYHALGYYERWLRGISALMVEKGVVQAEKLR</sequence>
<evidence type="ECO:0000256" key="1">
    <source>
        <dbReference type="SAM" id="MobiDB-lite"/>
    </source>
</evidence>
<dbReference type="OrthoDB" id="7856991at2"/>
<feature type="domain" description="Nitrile hydratase beta subunit-like N-terminal" evidence="2">
    <location>
        <begin position="10"/>
        <end position="97"/>
    </location>
</feature>
<feature type="region of interest" description="Disordered" evidence="1">
    <location>
        <begin position="1"/>
        <end position="35"/>
    </location>
</feature>
<keyword evidence="4" id="KW-1185">Reference proteome</keyword>
<dbReference type="Proteomes" id="UP000199473">
    <property type="component" value="Unassembled WGS sequence"/>
</dbReference>
<protein>
    <submittedName>
        <fullName evidence="3">Nitrile hydratase beta subunit</fullName>
    </submittedName>
</protein>
<dbReference type="InterPro" id="IPR042262">
    <property type="entry name" value="CN_hydtase_beta_C"/>
</dbReference>
<dbReference type="RefSeq" id="WP_092959438.1">
    <property type="nucleotide sequence ID" value="NZ_FOSQ01000003.1"/>
</dbReference>
<reference evidence="3 4" key="1">
    <citation type="submission" date="2016-10" db="EMBL/GenBank/DDBJ databases">
        <authorList>
            <person name="de Groot N.N."/>
        </authorList>
    </citation>
    <scope>NUCLEOTIDE SEQUENCE [LARGE SCALE GENOMIC DNA]</scope>
    <source>
        <strain evidence="3 4">DSM 19981</strain>
    </source>
</reference>
<dbReference type="AlphaFoldDB" id="A0A1I4A998"/>
<dbReference type="STRING" id="1123062.SAMN02745775_103232"/>
<dbReference type="InterPro" id="IPR049054">
    <property type="entry name" value="CN_hydtase_beta-like_N"/>
</dbReference>
<organism evidence="3 4">
    <name type="scientific">Falsiroseomonas stagni DSM 19981</name>
    <dbReference type="NCBI Taxonomy" id="1123062"/>
    <lineage>
        <taxon>Bacteria</taxon>
        <taxon>Pseudomonadati</taxon>
        <taxon>Pseudomonadota</taxon>
        <taxon>Alphaproteobacteria</taxon>
        <taxon>Acetobacterales</taxon>
        <taxon>Roseomonadaceae</taxon>
        <taxon>Falsiroseomonas</taxon>
    </lineage>
</organism>
<proteinExistence type="predicted"/>
<accession>A0A1I4A998</accession>
<dbReference type="Pfam" id="PF21006">
    <property type="entry name" value="NHase_beta_N"/>
    <property type="match status" value="1"/>
</dbReference>